<name>A0A843X0Q2_COLES</name>
<evidence type="ECO:0000313" key="2">
    <source>
        <dbReference type="Proteomes" id="UP000652761"/>
    </source>
</evidence>
<gene>
    <name evidence="1" type="ORF">Taro_044390</name>
</gene>
<keyword evidence="2" id="KW-1185">Reference proteome</keyword>
<accession>A0A843X0Q2</accession>
<sequence length="135" mass="15085">LGGGVAVGGVCLRHQVRVSLHLLILEYQVRVSLHLLLLEYSGRVFPHLQSFLAGASTVPEAEDAISLYEGGGSFYESILREVWINGYAINLYVSFIMEEKELKWPPTFQEVFDKAHKEKGTDQYISDNLRGCGVV</sequence>
<feature type="non-terminal residue" evidence="1">
    <location>
        <position position="1"/>
    </location>
</feature>
<dbReference type="EMBL" id="NMUH01004993">
    <property type="protein sequence ID" value="MQM11481.1"/>
    <property type="molecule type" value="Genomic_DNA"/>
</dbReference>
<reference evidence="1" key="1">
    <citation type="submission" date="2017-07" db="EMBL/GenBank/DDBJ databases">
        <title>Taro Niue Genome Assembly and Annotation.</title>
        <authorList>
            <person name="Atibalentja N."/>
            <person name="Keating K."/>
            <person name="Fields C.J."/>
        </authorList>
    </citation>
    <scope>NUCLEOTIDE SEQUENCE</scope>
    <source>
        <strain evidence="1">Niue_2</strain>
        <tissue evidence="1">Leaf</tissue>
    </source>
</reference>
<organism evidence="1 2">
    <name type="scientific">Colocasia esculenta</name>
    <name type="common">Wild taro</name>
    <name type="synonym">Arum esculentum</name>
    <dbReference type="NCBI Taxonomy" id="4460"/>
    <lineage>
        <taxon>Eukaryota</taxon>
        <taxon>Viridiplantae</taxon>
        <taxon>Streptophyta</taxon>
        <taxon>Embryophyta</taxon>
        <taxon>Tracheophyta</taxon>
        <taxon>Spermatophyta</taxon>
        <taxon>Magnoliopsida</taxon>
        <taxon>Liliopsida</taxon>
        <taxon>Araceae</taxon>
        <taxon>Aroideae</taxon>
        <taxon>Colocasieae</taxon>
        <taxon>Colocasia</taxon>
    </lineage>
</organism>
<proteinExistence type="predicted"/>
<comment type="caution">
    <text evidence="1">The sequence shown here is derived from an EMBL/GenBank/DDBJ whole genome shotgun (WGS) entry which is preliminary data.</text>
</comment>
<protein>
    <submittedName>
        <fullName evidence="1">Uncharacterized protein</fullName>
    </submittedName>
</protein>
<evidence type="ECO:0000313" key="1">
    <source>
        <dbReference type="EMBL" id="MQM11481.1"/>
    </source>
</evidence>
<dbReference type="Proteomes" id="UP000652761">
    <property type="component" value="Unassembled WGS sequence"/>
</dbReference>
<dbReference type="AlphaFoldDB" id="A0A843X0Q2"/>